<dbReference type="PANTHER" id="PTHR48047">
    <property type="entry name" value="GLYCOSYLTRANSFERASE"/>
    <property type="match status" value="1"/>
</dbReference>
<dbReference type="CDD" id="cd03784">
    <property type="entry name" value="GT1_Gtf-like"/>
    <property type="match status" value="1"/>
</dbReference>
<dbReference type="SUPFAM" id="SSF53756">
    <property type="entry name" value="UDP-Glycosyltransferase/glycogen phosphorylase"/>
    <property type="match status" value="1"/>
</dbReference>
<evidence type="ECO:0000256" key="1">
    <source>
        <dbReference type="ARBA" id="ARBA00009995"/>
    </source>
</evidence>
<dbReference type="FunFam" id="3.40.50.2000:FF:000103">
    <property type="entry name" value="Glycosyltransferase"/>
    <property type="match status" value="1"/>
</dbReference>
<evidence type="ECO:0000313" key="5">
    <source>
        <dbReference type="Proteomes" id="UP000604825"/>
    </source>
</evidence>
<dbReference type="EMBL" id="CAJGYO010000002">
    <property type="protein sequence ID" value="CAD6213661.1"/>
    <property type="molecule type" value="Genomic_DNA"/>
</dbReference>
<comment type="caution">
    <text evidence="4">The sequence shown here is derived from an EMBL/GenBank/DDBJ whole genome shotgun (WGS) entry which is preliminary data.</text>
</comment>
<dbReference type="Gene3D" id="3.40.50.2000">
    <property type="entry name" value="Glycogen Phosphorylase B"/>
    <property type="match status" value="4"/>
</dbReference>
<dbReference type="GO" id="GO:0035251">
    <property type="term" value="F:UDP-glucosyltransferase activity"/>
    <property type="evidence" value="ECO:0007669"/>
    <property type="project" value="TreeGrafter"/>
</dbReference>
<keyword evidence="2" id="KW-0328">Glycosyltransferase</keyword>
<evidence type="ECO:0000256" key="3">
    <source>
        <dbReference type="ARBA" id="ARBA00022679"/>
    </source>
</evidence>
<dbReference type="PANTHER" id="PTHR48047:SF107">
    <property type="entry name" value="UDP-GLYCOSYLTRANSFERASE 92A1-LIKE"/>
    <property type="match status" value="1"/>
</dbReference>
<proteinExistence type="inferred from homology"/>
<dbReference type="Proteomes" id="UP000604825">
    <property type="component" value="Unassembled WGS sequence"/>
</dbReference>
<keyword evidence="3" id="KW-0808">Transferase</keyword>
<dbReference type="OrthoDB" id="5835829at2759"/>
<name>A0A811N0M6_9POAL</name>
<evidence type="ECO:0000256" key="2">
    <source>
        <dbReference type="ARBA" id="ARBA00022676"/>
    </source>
</evidence>
<sequence>MATSRIKHVVLFPFPGQGHHASFLTIARLLARELPDAAITLVSTPGNVAALRSSSSFVPADHGLPIGCESTSCLPVPSFVTLFEAFESLEPAFDDYVSGLSGQSGDEADICIVADVFVAWTVDVAQRHGCAHAVFVSCGAFGTAIFRALWNHMPALPFGSDDLLRLPEYPDVALHRSQLSPVFLLHAELSDRWTAFYQRAIRHGYRTDAVLANTVEEFESTGLTMMRRAAGKAPVWPIGPLVRCGNDSSIDETDDGVLRWLDTHPQSSVLYISFGSQNTIQAKQMTELAAALESTGRQFIWAIRPPVGFDVAGAFSDEWLPEGFEAWVGAAAAEQFYNARMLAEEWGVCAEVARGNLESSAVERSKVAEAVETVMGDTVESAAMRRRVKEVQVVLTSAWRQEEGSSTTALHEFLRAMHLQ</sequence>
<keyword evidence="5" id="KW-1185">Reference proteome</keyword>
<comment type="similarity">
    <text evidence="1">Belongs to the UDP-glycosyltransferase family.</text>
</comment>
<dbReference type="InterPro" id="IPR002213">
    <property type="entry name" value="UDP_glucos_trans"/>
</dbReference>
<organism evidence="4 5">
    <name type="scientific">Miscanthus lutarioriparius</name>
    <dbReference type="NCBI Taxonomy" id="422564"/>
    <lineage>
        <taxon>Eukaryota</taxon>
        <taxon>Viridiplantae</taxon>
        <taxon>Streptophyta</taxon>
        <taxon>Embryophyta</taxon>
        <taxon>Tracheophyta</taxon>
        <taxon>Spermatophyta</taxon>
        <taxon>Magnoliopsida</taxon>
        <taxon>Liliopsida</taxon>
        <taxon>Poales</taxon>
        <taxon>Poaceae</taxon>
        <taxon>PACMAD clade</taxon>
        <taxon>Panicoideae</taxon>
        <taxon>Andropogonodae</taxon>
        <taxon>Andropogoneae</taxon>
        <taxon>Saccharinae</taxon>
        <taxon>Miscanthus</taxon>
    </lineage>
</organism>
<evidence type="ECO:0000313" key="4">
    <source>
        <dbReference type="EMBL" id="CAD6213661.1"/>
    </source>
</evidence>
<reference evidence="4" key="1">
    <citation type="submission" date="2020-10" db="EMBL/GenBank/DDBJ databases">
        <authorList>
            <person name="Han B."/>
            <person name="Lu T."/>
            <person name="Zhao Q."/>
            <person name="Huang X."/>
            <person name="Zhao Y."/>
        </authorList>
    </citation>
    <scope>NUCLEOTIDE SEQUENCE</scope>
</reference>
<accession>A0A811N0M6</accession>
<dbReference type="AlphaFoldDB" id="A0A811N0M6"/>
<gene>
    <name evidence="4" type="ORF">NCGR_LOCUS9179</name>
</gene>
<protein>
    <submittedName>
        <fullName evidence="4">Uncharacterized protein</fullName>
    </submittedName>
</protein>